<gene>
    <name evidence="1" type="ORF">PARHAE_02922</name>
</gene>
<dbReference type="Proteomes" id="UP000270743">
    <property type="component" value="Unassembled WGS sequence"/>
</dbReference>
<keyword evidence="2" id="KW-1185">Reference proteome</keyword>
<protein>
    <submittedName>
        <fullName evidence="1">Uncharacterized protein</fullName>
    </submittedName>
</protein>
<name>A0A3S4CKP9_9RHOB</name>
<proteinExistence type="predicted"/>
<dbReference type="AlphaFoldDB" id="A0A3S4CKP9"/>
<dbReference type="RefSeq" id="WP_126155339.1">
    <property type="nucleotide sequence ID" value="NZ_UZWE01000041.1"/>
</dbReference>
<dbReference type="EMBL" id="UZWE01000041">
    <property type="protein sequence ID" value="VDS09715.1"/>
    <property type="molecule type" value="Genomic_DNA"/>
</dbReference>
<sequence length="247" mass="27706">MMIDTQILSYAYKGRGIAVSSARISSVAAHEFLEVYDPNSTTRFRYYIKYQAGRHFGAPSISPANWKGGAVQRLVLDFGADYPQLIEFNSRATAAIINDRNVPAFGHILSSLEKPLQKKLRPRFAYLCEHIRECVPLVPQTAEIGIQLLWDFVQHNNVKANFRNSVNDMMILATAISGGENLLTDDSLLARFAAAQQHAPLREVGDGLIAIDFERKEGVRKRLSSESKGYINRGWRIAVDTQRRALP</sequence>
<evidence type="ECO:0000313" key="2">
    <source>
        <dbReference type="Proteomes" id="UP000270743"/>
    </source>
</evidence>
<accession>A0A3S4CKP9</accession>
<reference evidence="1 2" key="1">
    <citation type="submission" date="2018-12" db="EMBL/GenBank/DDBJ databases">
        <authorList>
            <person name="Criscuolo A."/>
        </authorList>
    </citation>
    <scope>NUCLEOTIDE SEQUENCE [LARGE SCALE GENOMIC DNA]</scope>
    <source>
        <strain evidence="1">ACIP1116241</strain>
    </source>
</reference>
<dbReference type="OrthoDB" id="581494at2"/>
<evidence type="ECO:0000313" key="1">
    <source>
        <dbReference type="EMBL" id="VDS09715.1"/>
    </source>
</evidence>
<organism evidence="1 2">
    <name type="scientific">Paracoccus haematequi</name>
    <dbReference type="NCBI Taxonomy" id="2491866"/>
    <lineage>
        <taxon>Bacteria</taxon>
        <taxon>Pseudomonadati</taxon>
        <taxon>Pseudomonadota</taxon>
        <taxon>Alphaproteobacteria</taxon>
        <taxon>Rhodobacterales</taxon>
        <taxon>Paracoccaceae</taxon>
        <taxon>Paracoccus</taxon>
    </lineage>
</organism>